<dbReference type="GO" id="GO:0016279">
    <property type="term" value="F:protein-lysine N-methyltransferase activity"/>
    <property type="evidence" value="ECO:0007669"/>
    <property type="project" value="TreeGrafter"/>
</dbReference>
<name>A0A7S2RCU9_9STRA</name>
<dbReference type="InterPro" id="IPR036464">
    <property type="entry name" value="Rubisco_LSMT_subst-bd_sf"/>
</dbReference>
<dbReference type="PANTHER" id="PTHR13271:SF137">
    <property type="entry name" value="SET DOMAIN-CONTAINING PROTEIN"/>
    <property type="match status" value="1"/>
</dbReference>
<dbReference type="Pfam" id="PF09273">
    <property type="entry name" value="Rubis-subs-bind"/>
    <property type="match status" value="1"/>
</dbReference>
<evidence type="ECO:0000256" key="1">
    <source>
        <dbReference type="ARBA" id="ARBA00022603"/>
    </source>
</evidence>
<evidence type="ECO:0000256" key="2">
    <source>
        <dbReference type="ARBA" id="ARBA00022679"/>
    </source>
</evidence>
<dbReference type="InterPro" id="IPR050600">
    <property type="entry name" value="SETD3_SETD6_MTase"/>
</dbReference>
<dbReference type="InterPro" id="IPR046341">
    <property type="entry name" value="SET_dom_sf"/>
</dbReference>
<reference evidence="6" key="1">
    <citation type="submission" date="2021-01" db="EMBL/GenBank/DDBJ databases">
        <authorList>
            <person name="Corre E."/>
            <person name="Pelletier E."/>
            <person name="Niang G."/>
            <person name="Scheremetjew M."/>
            <person name="Finn R."/>
            <person name="Kale V."/>
            <person name="Holt S."/>
            <person name="Cochrane G."/>
            <person name="Meng A."/>
            <person name="Brown T."/>
            <person name="Cohen L."/>
        </authorList>
    </citation>
    <scope>NUCLEOTIDE SEQUENCE</scope>
    <source>
        <strain evidence="6">CCMP1452</strain>
    </source>
</reference>
<dbReference type="GO" id="GO:0032259">
    <property type="term" value="P:methylation"/>
    <property type="evidence" value="ECO:0007669"/>
    <property type="project" value="UniProtKB-KW"/>
</dbReference>
<dbReference type="InterPro" id="IPR001214">
    <property type="entry name" value="SET_dom"/>
</dbReference>
<evidence type="ECO:0000256" key="4">
    <source>
        <dbReference type="SAM" id="MobiDB-lite"/>
    </source>
</evidence>
<dbReference type="SUPFAM" id="SSF81822">
    <property type="entry name" value="RuBisCo LSMT C-terminal, substrate-binding domain"/>
    <property type="match status" value="1"/>
</dbReference>
<accession>A0A7S2RCU9</accession>
<organism evidence="6">
    <name type="scientific">Eucampia antarctica</name>
    <dbReference type="NCBI Taxonomy" id="49252"/>
    <lineage>
        <taxon>Eukaryota</taxon>
        <taxon>Sar</taxon>
        <taxon>Stramenopiles</taxon>
        <taxon>Ochrophyta</taxon>
        <taxon>Bacillariophyta</taxon>
        <taxon>Mediophyceae</taxon>
        <taxon>Biddulphiophycidae</taxon>
        <taxon>Hemiaulales</taxon>
        <taxon>Hemiaulaceae</taxon>
        <taxon>Eucampia</taxon>
    </lineage>
</organism>
<keyword evidence="1" id="KW-0489">Methyltransferase</keyword>
<dbReference type="PANTHER" id="PTHR13271">
    <property type="entry name" value="UNCHARACTERIZED PUTATIVE METHYLTRANSFERASE"/>
    <property type="match status" value="1"/>
</dbReference>
<feature type="region of interest" description="Disordered" evidence="4">
    <location>
        <begin position="1"/>
        <end position="22"/>
    </location>
</feature>
<dbReference type="EMBL" id="HBHI01011602">
    <property type="protein sequence ID" value="CAD9667358.1"/>
    <property type="molecule type" value="Transcribed_RNA"/>
</dbReference>
<gene>
    <name evidence="6" type="ORF">EANT1437_LOCUS5947</name>
</gene>
<keyword evidence="2" id="KW-0808">Transferase</keyword>
<dbReference type="Gene3D" id="3.90.1420.10">
    <property type="entry name" value="Rubisco LSMT, substrate-binding domain"/>
    <property type="match status" value="1"/>
</dbReference>
<dbReference type="SUPFAM" id="SSF82199">
    <property type="entry name" value="SET domain"/>
    <property type="match status" value="1"/>
</dbReference>
<evidence type="ECO:0000256" key="3">
    <source>
        <dbReference type="ARBA" id="ARBA00022691"/>
    </source>
</evidence>
<dbReference type="AlphaFoldDB" id="A0A7S2RCU9"/>
<feature type="domain" description="SET" evidence="5">
    <location>
        <begin position="87"/>
        <end position="317"/>
    </location>
</feature>
<dbReference type="PROSITE" id="PS50280">
    <property type="entry name" value="SET"/>
    <property type="match status" value="1"/>
</dbReference>
<proteinExistence type="predicted"/>
<feature type="region of interest" description="Disordered" evidence="4">
    <location>
        <begin position="88"/>
        <end position="110"/>
    </location>
</feature>
<protein>
    <recommendedName>
        <fullName evidence="5">SET domain-containing protein</fullName>
    </recommendedName>
</protein>
<dbReference type="Gene3D" id="3.90.1410.10">
    <property type="entry name" value="set domain protein methyltransferase, domain 1"/>
    <property type="match status" value="1"/>
</dbReference>
<evidence type="ECO:0000259" key="5">
    <source>
        <dbReference type="PROSITE" id="PS50280"/>
    </source>
</evidence>
<dbReference type="CDD" id="cd10527">
    <property type="entry name" value="SET_LSMT"/>
    <property type="match status" value="1"/>
</dbReference>
<keyword evidence="3" id="KW-0949">S-adenosyl-L-methionine</keyword>
<evidence type="ECO:0000313" key="6">
    <source>
        <dbReference type="EMBL" id="CAD9667358.1"/>
    </source>
</evidence>
<dbReference type="InterPro" id="IPR015353">
    <property type="entry name" value="Rubisco_LSMT_subst-bd"/>
</dbReference>
<sequence length="677" mass="76412">MNTASTMEFDKSMEPGQAPTHSRLRKVDNIITKGVTLTGTNTKEDKFERFEQWLRENGAQFEMLELRAYEDDVSKHSVQFDNESCEEKKEIVKEDGANNNSSDDNKATEASEMRGVHANFSIPPNTVCVSVPRSCLITVEMGQGTEIGQAILNSDIDLDAPKHIFLMVYILWDRKVNGEKSFFKPYYDILPKTLQNMPIFWSLEELRYLQGSYLLAQITDRNEAITEDYHSICQIYPNFPNIASLDEFKWARMCVCSRNFGLQIDGHRTSALVPHADMLNHYRPRETKWTFDDERQSFTITTLQTIPSGAQVYDSYGQKCNHRFLLNYGFAVEDNREVDGFCPNEVSIELEVAQDDAIYDAKYEFWCRGESCAGNVLGNGGVSALAAAVAAAGAARANNMDTSAVVQSAMNAAAAFVESSQAINSIRKTRSRSLSSDNSVPLIKRIRVCVSNNENTRALFSMIRVLACNEAELNNMSASSTTSVGEAHCPGYMSRALLGLSASSMNHSLSPHAIAYHRTCRDVRHPVNIRNERAALKILLTTIGRTLELYPTSLVEDVQELKNFVEYPMFSNKRHAKIQVRGEKEVLHHFILWARSALDVISVIEKELEIERGIMEGKYSEEKLKNVPRFEYVVHAIEDEEGRGIHHTIVRYCVDVLGSLRREELKNMRRSNTATSL</sequence>